<sequence length="51" mass="4748">MVRLSESVSASASSAGVSGATGAPSATAIAVAAPTAVGNTDSDPARDTRAS</sequence>
<feature type="region of interest" description="Disordered" evidence="1">
    <location>
        <begin position="1"/>
        <end position="24"/>
    </location>
</feature>
<feature type="compositionally biased region" description="Low complexity" evidence="1">
    <location>
        <begin position="7"/>
        <end position="24"/>
    </location>
</feature>
<name>A0A655J6V0_MYCTX</name>
<evidence type="ECO:0000313" key="2">
    <source>
        <dbReference type="EMBL" id="COW53218.1"/>
    </source>
</evidence>
<dbReference type="AlphaFoldDB" id="A0A655J6V0"/>
<protein>
    <submittedName>
        <fullName evidence="2">Uncharacterized protein</fullName>
    </submittedName>
</protein>
<organism evidence="2 3">
    <name type="scientific">Mycobacterium tuberculosis</name>
    <dbReference type="NCBI Taxonomy" id="1773"/>
    <lineage>
        <taxon>Bacteria</taxon>
        <taxon>Bacillati</taxon>
        <taxon>Actinomycetota</taxon>
        <taxon>Actinomycetes</taxon>
        <taxon>Mycobacteriales</taxon>
        <taxon>Mycobacteriaceae</taxon>
        <taxon>Mycobacterium</taxon>
        <taxon>Mycobacterium tuberculosis complex</taxon>
    </lineage>
</organism>
<gene>
    <name evidence="2" type="ORF">ERS007720_02810</name>
</gene>
<dbReference type="Proteomes" id="UP000044938">
    <property type="component" value="Unassembled WGS sequence"/>
</dbReference>
<proteinExistence type="predicted"/>
<accession>A0A655J6V0</accession>
<reference evidence="2 3" key="1">
    <citation type="submission" date="2015-03" db="EMBL/GenBank/DDBJ databases">
        <authorList>
            <consortium name="Pathogen Informatics"/>
        </authorList>
    </citation>
    <scope>NUCLEOTIDE SEQUENCE [LARGE SCALE GENOMIC DNA]</scope>
    <source>
        <strain evidence="2 3">M09401471</strain>
    </source>
</reference>
<evidence type="ECO:0000313" key="3">
    <source>
        <dbReference type="Proteomes" id="UP000044938"/>
    </source>
</evidence>
<dbReference type="EMBL" id="CSAJ01000390">
    <property type="protein sequence ID" value="COW53218.1"/>
    <property type="molecule type" value="Genomic_DNA"/>
</dbReference>
<evidence type="ECO:0000256" key="1">
    <source>
        <dbReference type="SAM" id="MobiDB-lite"/>
    </source>
</evidence>